<dbReference type="Pfam" id="PF17428">
    <property type="entry name" value="DUF5412"/>
    <property type="match status" value="1"/>
</dbReference>
<dbReference type="AlphaFoldDB" id="C4IXR3"/>
<keyword evidence="1" id="KW-0614">Plasmid</keyword>
<evidence type="ECO:0008006" key="2">
    <source>
        <dbReference type="Google" id="ProtNLM"/>
    </source>
</evidence>
<evidence type="ECO:0000313" key="1">
    <source>
        <dbReference type="EMBL" id="BAH29613.1"/>
    </source>
</evidence>
<name>C4IXR3_CLOBO</name>
<dbReference type="InterPro" id="IPR035406">
    <property type="entry name" value="DUF5412"/>
</dbReference>
<protein>
    <recommendedName>
        <fullName evidence="2">Lipoprotein</fullName>
    </recommendedName>
</protein>
<dbReference type="PROSITE" id="PS51257">
    <property type="entry name" value="PROKAR_LIPOPROTEIN"/>
    <property type="match status" value="1"/>
</dbReference>
<sequence>MRKFMCKTKIRIIIFILTLIIFILSGCGICKNGIVKEINTYDNKYKVIAFIREGGSTTGFSPQVSLIKANKKLSDSDSGNIFRCNKSKYIDIQWKDKNTLIIKYDCPDEDVFEKCNNIKDIDIEYVKVQE</sequence>
<geneLocation type="plasmid" evidence="1">
    <name>pC2C203U28</name>
</geneLocation>
<organism evidence="1">
    <name type="scientific">Clostridium botulinum</name>
    <dbReference type="NCBI Taxonomy" id="1491"/>
    <lineage>
        <taxon>Bacteria</taxon>
        <taxon>Bacillati</taxon>
        <taxon>Bacillota</taxon>
        <taxon>Clostridia</taxon>
        <taxon>Eubacteriales</taxon>
        <taxon>Clostridiaceae</taxon>
        <taxon>Clostridium</taxon>
    </lineage>
</organism>
<dbReference type="EMBL" id="AP010934">
    <property type="protein sequence ID" value="BAH29613.1"/>
    <property type="molecule type" value="Genomic_DNA"/>
</dbReference>
<proteinExistence type="predicted"/>
<accession>C4IXR3</accession>
<reference evidence="1" key="1">
    <citation type="journal article" date="2009" name="J. Bacteriol.">
        <title>Molecular analysis of an extrachromosomal element containing the C2 toxin gene discovered in Clostridium botulinum type C.</title>
        <authorList>
            <person name="Sakaguchi Y."/>
            <person name="Hayashi T."/>
            <person name="Yamamoto Y."/>
            <person name="Nakayama K."/>
            <person name="Zhang K."/>
            <person name="Ma S."/>
            <person name="Arimitsu H."/>
            <person name="Oguma K."/>
        </authorList>
    </citation>
    <scope>NUCLEOTIDE SEQUENCE</scope>
    <source>
        <plasmid evidence="1">pC2C203U28</plasmid>
    </source>
</reference>